<organism evidence="1 2">
    <name type="scientific">Trichococcus flocculiformis</name>
    <dbReference type="NCBI Taxonomy" id="82803"/>
    <lineage>
        <taxon>Bacteria</taxon>
        <taxon>Bacillati</taxon>
        <taxon>Bacillota</taxon>
        <taxon>Bacilli</taxon>
        <taxon>Lactobacillales</taxon>
        <taxon>Carnobacteriaceae</taxon>
        <taxon>Trichococcus</taxon>
    </lineage>
</organism>
<accession>A0A847D7A4</accession>
<sequence>MKRERYTKITDFIGSFSPIYSIEGKVLREPDYASVWPMFREAYLKRVQKAPHRTATEKWAWVFGKINGIVFSHEELPEEVLSGRFLDLLQKLKQIDFQTEKRLLQEVHLYLNGIINGHYQLVRKEDRLHRQITTAEQEEAHILKPEEKDLVLNKWRALHTEEWMKNYHGDRRMQKECDLKWDLFIQYEDGAAAIYRGMNAFPARFQELLALFEIELNRTI</sequence>
<comment type="caution">
    <text evidence="1">The sequence shown here is derived from an EMBL/GenBank/DDBJ whole genome shotgun (WGS) entry which is preliminary data.</text>
</comment>
<evidence type="ECO:0000313" key="2">
    <source>
        <dbReference type="Proteomes" id="UP000589373"/>
    </source>
</evidence>
<gene>
    <name evidence="1" type="ORF">GX662_08510</name>
</gene>
<dbReference type="AlphaFoldDB" id="A0A847D7A4"/>
<dbReference type="Proteomes" id="UP000589373">
    <property type="component" value="Unassembled WGS sequence"/>
</dbReference>
<reference evidence="1 2" key="1">
    <citation type="journal article" date="2020" name="Biotechnol. Biofuels">
        <title>New insights from the biogas microbiome by comprehensive genome-resolved metagenomics of nearly 1600 species originating from multiple anaerobic digesters.</title>
        <authorList>
            <person name="Campanaro S."/>
            <person name="Treu L."/>
            <person name="Rodriguez-R L.M."/>
            <person name="Kovalovszki A."/>
            <person name="Ziels R.M."/>
            <person name="Maus I."/>
            <person name="Zhu X."/>
            <person name="Kougias P.G."/>
            <person name="Basile A."/>
            <person name="Luo G."/>
            <person name="Schluter A."/>
            <person name="Konstantinidis K.T."/>
            <person name="Angelidaki I."/>
        </authorList>
    </citation>
    <scope>NUCLEOTIDE SEQUENCE [LARGE SCALE GENOMIC DNA]</scope>
    <source>
        <strain evidence="1">AS07pgkLD_105</strain>
    </source>
</reference>
<protein>
    <submittedName>
        <fullName evidence="1">Uncharacterized protein</fullName>
    </submittedName>
</protein>
<dbReference type="RefSeq" id="WP_276646715.1">
    <property type="nucleotide sequence ID" value="NZ_JAAZCD010000193.1"/>
</dbReference>
<evidence type="ECO:0000313" key="1">
    <source>
        <dbReference type="EMBL" id="NLD32284.1"/>
    </source>
</evidence>
<proteinExistence type="predicted"/>
<dbReference type="EMBL" id="JAAZCD010000193">
    <property type="protein sequence ID" value="NLD32284.1"/>
    <property type="molecule type" value="Genomic_DNA"/>
</dbReference>
<name>A0A847D7A4_9LACT</name>